<dbReference type="InterPro" id="IPR008011">
    <property type="entry name" value="Complex1_LYR_dom"/>
</dbReference>
<gene>
    <name evidence="4" type="ORF">LARSCL_LOCUS15325</name>
</gene>
<keyword evidence="5" id="KW-1185">Reference proteome</keyword>
<dbReference type="AlphaFoldDB" id="A0AAV2AXF2"/>
<comment type="caution">
    <text evidence="4">The sequence shown here is derived from an EMBL/GenBank/DDBJ whole genome shotgun (WGS) entry which is preliminary data.</text>
</comment>
<dbReference type="InterPro" id="IPR045291">
    <property type="entry name" value="Complex1_LYR_LYRM9"/>
</dbReference>
<evidence type="ECO:0000313" key="5">
    <source>
        <dbReference type="Proteomes" id="UP001497382"/>
    </source>
</evidence>
<dbReference type="Pfam" id="PF05347">
    <property type="entry name" value="Complex1_LYR"/>
    <property type="match status" value="1"/>
</dbReference>
<evidence type="ECO:0000256" key="2">
    <source>
        <dbReference type="ARBA" id="ARBA00026234"/>
    </source>
</evidence>
<comment type="similarity">
    <text evidence="1">Belongs to the complex I LYR family. LYRM9 subfamily.</text>
</comment>
<dbReference type="CDD" id="cd20269">
    <property type="entry name" value="Complex1_LYR_LYRM9"/>
    <property type="match status" value="1"/>
</dbReference>
<evidence type="ECO:0000259" key="3">
    <source>
        <dbReference type="Pfam" id="PF05347"/>
    </source>
</evidence>
<accession>A0AAV2AXF2</accession>
<dbReference type="PANTHER" id="PTHR47061">
    <property type="entry name" value="LYR MOTIF-CONTAINING PROTEIN 9"/>
    <property type="match status" value="1"/>
</dbReference>
<name>A0AAV2AXF2_9ARAC</name>
<protein>
    <recommendedName>
        <fullName evidence="2">LYR motif-containing protein 9</fullName>
    </recommendedName>
</protein>
<dbReference type="EMBL" id="CAXIEN010000231">
    <property type="protein sequence ID" value="CAL1288399.1"/>
    <property type="molecule type" value="Genomic_DNA"/>
</dbReference>
<proteinExistence type="inferred from homology"/>
<reference evidence="4 5" key="1">
    <citation type="submission" date="2024-04" db="EMBL/GenBank/DDBJ databases">
        <authorList>
            <person name="Rising A."/>
            <person name="Reimegard J."/>
            <person name="Sonavane S."/>
            <person name="Akerstrom W."/>
            <person name="Nylinder S."/>
            <person name="Hedman E."/>
            <person name="Kallberg Y."/>
        </authorList>
    </citation>
    <scope>NUCLEOTIDE SEQUENCE [LARGE SCALE GENOMIC DNA]</scope>
</reference>
<feature type="domain" description="Complex 1 LYR protein" evidence="3">
    <location>
        <begin position="25"/>
        <end position="80"/>
    </location>
</feature>
<organism evidence="4 5">
    <name type="scientific">Larinioides sclopetarius</name>
    <dbReference type="NCBI Taxonomy" id="280406"/>
    <lineage>
        <taxon>Eukaryota</taxon>
        <taxon>Metazoa</taxon>
        <taxon>Ecdysozoa</taxon>
        <taxon>Arthropoda</taxon>
        <taxon>Chelicerata</taxon>
        <taxon>Arachnida</taxon>
        <taxon>Araneae</taxon>
        <taxon>Araneomorphae</taxon>
        <taxon>Entelegynae</taxon>
        <taxon>Araneoidea</taxon>
        <taxon>Araneidae</taxon>
        <taxon>Larinioides</taxon>
    </lineage>
</organism>
<dbReference type="InterPro" id="IPR052151">
    <property type="entry name" value="Complex_I_LYR"/>
</dbReference>
<dbReference type="PANTHER" id="PTHR47061:SF1">
    <property type="entry name" value="LYR MOTIF-CONTAINING PROTEIN 9"/>
    <property type="match status" value="1"/>
</dbReference>
<evidence type="ECO:0000256" key="1">
    <source>
        <dbReference type="ARBA" id="ARBA00025757"/>
    </source>
</evidence>
<sequence>MIRALYLQTNRRTVRDMSANKLIKNPLYLYRYLLRECKKLPTNAQDHYRHHLRQSFNSHLDETDPERIKQIMSRAVEDAEWIVKKYSKQPGI</sequence>
<dbReference type="Proteomes" id="UP001497382">
    <property type="component" value="Unassembled WGS sequence"/>
</dbReference>
<evidence type="ECO:0000313" key="4">
    <source>
        <dbReference type="EMBL" id="CAL1288399.1"/>
    </source>
</evidence>